<sequence length="833" mass="94400">MPSVVDKASQFSLQQKRHAFTNRYLSGKKRFTKLCHQFNFTSLIQYRRLGYQRSDMPQQDSEEQVFVTRIKSSSVSPELTQKHRSQQTYSSGGPHKQQVSKDQESGQGLGGSPAFQRGQAKLSTTRRRSEAVDKCEKLLNVPLPTNGERQAADLNQSDVEPTNPSAAYLGYCINKELRRRKQTIVDNLMAAISECVERRLEALEEECDHTSGSNSSSRAVQAGRQVSPSAGQKRSKGQRGRDESENEDEDDGNSRRKKDNKRTKTTKDDTRPRFACPYHQRDPKRFGTERTCCGPGWLEIGRVKEHLERRHSLPLHQCHRCLRRFGEEKDLKKHLRAEIPCPVKEAISLQRDLSDGYDEEQAKKLKARARMSPADKWREWYCVLFDVKTGSSEIPSPYYDPSSLASKAPCIKVENPEQWRDYWIRAKPAIQHQVAMVVENAFIDWEPRIKFSVMERLQELPRILANQLPPFPGLSSEETSTAADDLGFFSYLDSLVSEDYGDESFDFQALDDGAALNDSSALDMVESSDSSDAYQAGDSSATSVGDDTMYQQFDKTYKMVYPTILYLTLSLALLIIAIIVHVRSSNLSLAISPTLSIITIILPIFGFLNTTVYPRLSHRAKSSSSGVAQLAPLIVQVLQALVITILATRLLERAMPSEMMECRLDTKWMNMFRAHDASSIRRIQDAFDCCGLNTIRDRAYPFPGMRPSNCDETYGRRTACREPWAGALQKLSLLDLAVVLGVGLVQVLGLLLTKSNSNWWNTWGNHDRRQTSQHRESRRPLLIDRERDITEEEEAAPEWPQTVPQGYGSVNDNEPDPRVVPSSVIERNNWTED</sequence>
<keyword evidence="4" id="KW-1185">Reference proteome</keyword>
<dbReference type="PANTHER" id="PTHR38166">
    <property type="entry name" value="C2H2-TYPE DOMAIN-CONTAINING PROTEIN-RELATED"/>
    <property type="match status" value="1"/>
</dbReference>
<feature type="transmembrane region" description="Helical" evidence="2">
    <location>
        <begin position="587"/>
        <end position="608"/>
    </location>
</feature>
<reference evidence="3" key="1">
    <citation type="submission" date="2020-01" db="EMBL/GenBank/DDBJ databases">
        <title>Identification and distribution of gene clusters putatively required for synthesis of sphingolipid metabolism inhibitors in phylogenetically diverse species of the filamentous fungus Fusarium.</title>
        <authorList>
            <person name="Kim H.-S."/>
            <person name="Busman M."/>
            <person name="Brown D.W."/>
            <person name="Divon H."/>
            <person name="Uhlig S."/>
            <person name="Proctor R.H."/>
        </authorList>
    </citation>
    <scope>NUCLEOTIDE SEQUENCE</scope>
    <source>
        <strain evidence="3">NRRL 53441</strain>
    </source>
</reference>
<protein>
    <recommendedName>
        <fullName evidence="5">C2H2-type domain-containing protein</fullName>
    </recommendedName>
</protein>
<feature type="region of interest" description="Disordered" evidence="1">
    <location>
        <begin position="763"/>
        <end position="833"/>
    </location>
</feature>
<feature type="compositionally biased region" description="Polar residues" evidence="1">
    <location>
        <begin position="153"/>
        <end position="164"/>
    </location>
</feature>
<comment type="caution">
    <text evidence="3">The sequence shown here is derived from an EMBL/GenBank/DDBJ whole genome shotgun (WGS) entry which is preliminary data.</text>
</comment>
<evidence type="ECO:0000256" key="1">
    <source>
        <dbReference type="SAM" id="MobiDB-lite"/>
    </source>
</evidence>
<feature type="transmembrane region" description="Helical" evidence="2">
    <location>
        <begin position="731"/>
        <end position="752"/>
    </location>
</feature>
<evidence type="ECO:0000313" key="4">
    <source>
        <dbReference type="Proteomes" id="UP000605986"/>
    </source>
</evidence>
<evidence type="ECO:0008006" key="5">
    <source>
        <dbReference type="Google" id="ProtNLM"/>
    </source>
</evidence>
<feature type="region of interest" description="Disordered" evidence="1">
    <location>
        <begin position="207"/>
        <end position="282"/>
    </location>
</feature>
<proteinExistence type="predicted"/>
<dbReference type="AlphaFoldDB" id="A0A8H4KFG8"/>
<dbReference type="Proteomes" id="UP000605986">
    <property type="component" value="Unassembled WGS sequence"/>
</dbReference>
<feature type="transmembrane region" description="Helical" evidence="2">
    <location>
        <begin position="628"/>
        <end position="651"/>
    </location>
</feature>
<name>A0A8H4KFG8_9HYPO</name>
<accession>A0A8H4KFG8</accession>
<keyword evidence="2" id="KW-1133">Transmembrane helix</keyword>
<evidence type="ECO:0000313" key="3">
    <source>
        <dbReference type="EMBL" id="KAF4449151.1"/>
    </source>
</evidence>
<organism evidence="3 4">
    <name type="scientific">Fusarium austroafricanum</name>
    <dbReference type="NCBI Taxonomy" id="2364996"/>
    <lineage>
        <taxon>Eukaryota</taxon>
        <taxon>Fungi</taxon>
        <taxon>Dikarya</taxon>
        <taxon>Ascomycota</taxon>
        <taxon>Pezizomycotina</taxon>
        <taxon>Sordariomycetes</taxon>
        <taxon>Hypocreomycetidae</taxon>
        <taxon>Hypocreales</taxon>
        <taxon>Nectriaceae</taxon>
        <taxon>Fusarium</taxon>
        <taxon>Fusarium concolor species complex</taxon>
    </lineage>
</organism>
<feature type="compositionally biased region" description="Basic and acidic residues" evidence="1">
    <location>
        <begin position="765"/>
        <end position="788"/>
    </location>
</feature>
<keyword evidence="2" id="KW-0812">Transmembrane</keyword>
<dbReference type="OrthoDB" id="4161727at2759"/>
<feature type="compositionally biased region" description="Basic residues" evidence="1">
    <location>
        <begin position="255"/>
        <end position="264"/>
    </location>
</feature>
<feature type="region of interest" description="Disordered" evidence="1">
    <location>
        <begin position="72"/>
        <end position="164"/>
    </location>
</feature>
<gene>
    <name evidence="3" type="ORF">F53441_7547</name>
</gene>
<evidence type="ECO:0000256" key="2">
    <source>
        <dbReference type="SAM" id="Phobius"/>
    </source>
</evidence>
<feature type="compositionally biased region" description="Polar residues" evidence="1">
    <location>
        <begin position="210"/>
        <end position="232"/>
    </location>
</feature>
<dbReference type="EMBL" id="JAADJG010000304">
    <property type="protein sequence ID" value="KAF4449151.1"/>
    <property type="molecule type" value="Genomic_DNA"/>
</dbReference>
<dbReference type="PANTHER" id="PTHR38166:SF1">
    <property type="entry name" value="C2H2-TYPE DOMAIN-CONTAINING PROTEIN"/>
    <property type="match status" value="1"/>
</dbReference>
<keyword evidence="2" id="KW-0472">Membrane</keyword>
<feature type="compositionally biased region" description="Basic and acidic residues" evidence="1">
    <location>
        <begin position="127"/>
        <end position="137"/>
    </location>
</feature>
<feature type="transmembrane region" description="Helical" evidence="2">
    <location>
        <begin position="559"/>
        <end position="580"/>
    </location>
</feature>